<accession>A0ABV3WZK9</accession>
<gene>
    <name evidence="1" type="ORF">V1479_22585</name>
</gene>
<proteinExistence type="predicted"/>
<comment type="caution">
    <text evidence="1">The sequence shown here is derived from an EMBL/GenBank/DDBJ whole genome shotgun (WGS) entry which is preliminary data.</text>
</comment>
<organism evidence="1 2">
    <name type="scientific">Neoaquamicrobium sediminum</name>
    <dbReference type="NCBI Taxonomy" id="1849104"/>
    <lineage>
        <taxon>Bacteria</taxon>
        <taxon>Pseudomonadati</taxon>
        <taxon>Pseudomonadota</taxon>
        <taxon>Alphaproteobacteria</taxon>
        <taxon>Hyphomicrobiales</taxon>
        <taxon>Phyllobacteriaceae</taxon>
        <taxon>Neoaquamicrobium</taxon>
    </lineage>
</organism>
<evidence type="ECO:0000313" key="1">
    <source>
        <dbReference type="EMBL" id="MEX4010111.1"/>
    </source>
</evidence>
<protein>
    <recommendedName>
        <fullName evidence="3">Flagellar FliJ protein</fullName>
    </recommendedName>
</protein>
<evidence type="ECO:0000313" key="2">
    <source>
        <dbReference type="Proteomes" id="UP001559025"/>
    </source>
</evidence>
<keyword evidence="2" id="KW-1185">Reference proteome</keyword>
<dbReference type="Proteomes" id="UP001559025">
    <property type="component" value="Unassembled WGS sequence"/>
</dbReference>
<reference evidence="1 2" key="1">
    <citation type="submission" date="2024-01" db="EMBL/GenBank/DDBJ databases">
        <title>New evidence supports the origin of RcGTA from prophage.</title>
        <authorList>
            <person name="Xu Y."/>
            <person name="Liu B."/>
            <person name="Chen F."/>
        </authorList>
    </citation>
    <scope>NUCLEOTIDE SEQUENCE [LARGE SCALE GENOMIC DNA]</scope>
    <source>
        <strain evidence="1 2">CBW1107-2</strain>
    </source>
</reference>
<evidence type="ECO:0008006" key="3">
    <source>
        <dbReference type="Google" id="ProtNLM"/>
    </source>
</evidence>
<dbReference type="EMBL" id="JAZHFV010000009">
    <property type="protein sequence ID" value="MEX4010111.1"/>
    <property type="molecule type" value="Genomic_DNA"/>
</dbReference>
<dbReference type="RefSeq" id="WP_368804849.1">
    <property type="nucleotide sequence ID" value="NZ_CBDDTD010000001.1"/>
</dbReference>
<sequence>MTTRAERLKRLVRLQQQIKALHETKHATHLSHAAAARQEASEMLEALNAASPMPGLFPDLYNRRIGAAMEREARENDRAQQEASHVATATARTNIVERAYREAFRLEEREIAEKEQLETIERKLSDPK</sequence>
<name>A0ABV3WZK9_9HYPH</name>